<feature type="transmembrane region" description="Helical" evidence="6">
    <location>
        <begin position="428"/>
        <end position="447"/>
    </location>
</feature>
<dbReference type="EMBL" id="GG662693">
    <property type="protein sequence ID" value="EAR96397.2"/>
    <property type="molecule type" value="Genomic_DNA"/>
</dbReference>
<feature type="transmembrane region" description="Helical" evidence="6">
    <location>
        <begin position="217"/>
        <end position="239"/>
    </location>
</feature>
<comment type="subcellular location">
    <subcellularLocation>
        <location evidence="1">Membrane</location>
        <topology evidence="1">Multi-pass membrane protein</topology>
    </subcellularLocation>
</comment>
<dbReference type="PANTHER" id="PTHR24064">
    <property type="entry name" value="SOLUTE CARRIER FAMILY 22 MEMBER"/>
    <property type="match status" value="1"/>
</dbReference>
<feature type="compositionally biased region" description="Polar residues" evidence="5">
    <location>
        <begin position="1"/>
        <end position="16"/>
    </location>
</feature>
<dbReference type="STRING" id="312017.I7MJI7"/>
<dbReference type="AlphaFoldDB" id="I7MJI7"/>
<sequence length="584" mass="65449">MIQNLQSELTSPNYSPTKAHDFRQSDLSPTKIRLQHSVSNATENQIFSGTFSQMNKKVIPRPAQEVKLTIQEALQRVGTNGRYQIICNIFFFLQWLIAGAVLNSPIFLFLKPTFECDNGLNGTECENWVCKQSNPLSFATYIPKSLVMQFDPPLICERQVIADSIIAITYSGSIAGFIISSYISDNKGRKFASLIFWIFAGIGSLLSGVLIQSPWLVAAGLFVSTFGVNPVITYVFCFINEHSDGKFREYSLALLNALFAIGAIYLAITQYITDNWIHLQIYFIAIPIIVSNLFYYYIQEPPIFLFQQDKKKAINILNHIAKINKKPQIKEEDLKEEPTSAEQIDQPQSKTTHTYGYLDLFKSKSILITTLCCSLILFIIQFHLYGTNLTFSSIGLEVKINTVIIYSAEAVSNLLTVYIIPKISRRKNGFLMIASNIVFLLFFFVKLPSDCDGFCSQKIAQTVLMGVARFLLGFQINIHQVYISELYPTSIRSIGIGFTSIVGVVGSIICGYFVTFFSVENLNPIGSMGIAGLLASLLYIPLKETLNQPLEDNIPEQTVQMQSIPSTNIIGTQQIIPENIKIQS</sequence>
<dbReference type="RefSeq" id="XP_001016642.2">
    <property type="nucleotide sequence ID" value="XM_001016642.2"/>
</dbReference>
<evidence type="ECO:0000256" key="2">
    <source>
        <dbReference type="ARBA" id="ARBA00022692"/>
    </source>
</evidence>
<dbReference type="Proteomes" id="UP000009168">
    <property type="component" value="Unassembled WGS sequence"/>
</dbReference>
<feature type="transmembrane region" description="Helical" evidence="6">
    <location>
        <begin position="525"/>
        <end position="542"/>
    </location>
</feature>
<evidence type="ECO:0000256" key="3">
    <source>
        <dbReference type="ARBA" id="ARBA00022989"/>
    </source>
</evidence>
<keyword evidence="2 6" id="KW-0812">Transmembrane</keyword>
<evidence type="ECO:0000256" key="5">
    <source>
        <dbReference type="SAM" id="MobiDB-lite"/>
    </source>
</evidence>
<evidence type="ECO:0000256" key="4">
    <source>
        <dbReference type="ARBA" id="ARBA00023136"/>
    </source>
</evidence>
<dbReference type="Pfam" id="PF00083">
    <property type="entry name" value="Sugar_tr"/>
    <property type="match status" value="1"/>
</dbReference>
<feature type="transmembrane region" description="Helical" evidence="6">
    <location>
        <begin position="251"/>
        <end position="273"/>
    </location>
</feature>
<dbReference type="OrthoDB" id="5296287at2759"/>
<feature type="transmembrane region" description="Helical" evidence="6">
    <location>
        <begin position="191"/>
        <end position="211"/>
    </location>
</feature>
<feature type="region of interest" description="Disordered" evidence="5">
    <location>
        <begin position="1"/>
        <end position="23"/>
    </location>
</feature>
<evidence type="ECO:0000313" key="8">
    <source>
        <dbReference type="Proteomes" id="UP000009168"/>
    </source>
</evidence>
<dbReference type="HOGENOM" id="CLU_001265_33_5_1"/>
<dbReference type="GO" id="GO:0016020">
    <property type="term" value="C:membrane"/>
    <property type="evidence" value="ECO:0007669"/>
    <property type="project" value="UniProtKB-SubCell"/>
</dbReference>
<dbReference type="InterPro" id="IPR036259">
    <property type="entry name" value="MFS_trans_sf"/>
</dbReference>
<reference evidence="8" key="1">
    <citation type="journal article" date="2006" name="PLoS Biol.">
        <title>Macronuclear genome sequence of the ciliate Tetrahymena thermophila, a model eukaryote.</title>
        <authorList>
            <person name="Eisen J.A."/>
            <person name="Coyne R.S."/>
            <person name="Wu M."/>
            <person name="Wu D."/>
            <person name="Thiagarajan M."/>
            <person name="Wortman J.R."/>
            <person name="Badger J.H."/>
            <person name="Ren Q."/>
            <person name="Amedeo P."/>
            <person name="Jones K.M."/>
            <person name="Tallon L.J."/>
            <person name="Delcher A.L."/>
            <person name="Salzberg S.L."/>
            <person name="Silva J.C."/>
            <person name="Haas B.J."/>
            <person name="Majoros W.H."/>
            <person name="Farzad M."/>
            <person name="Carlton J.M."/>
            <person name="Smith R.K. Jr."/>
            <person name="Garg J."/>
            <person name="Pearlman R.E."/>
            <person name="Karrer K.M."/>
            <person name="Sun L."/>
            <person name="Manning G."/>
            <person name="Elde N.C."/>
            <person name="Turkewitz A.P."/>
            <person name="Asai D.J."/>
            <person name="Wilkes D.E."/>
            <person name="Wang Y."/>
            <person name="Cai H."/>
            <person name="Collins K."/>
            <person name="Stewart B.A."/>
            <person name="Lee S.R."/>
            <person name="Wilamowska K."/>
            <person name="Weinberg Z."/>
            <person name="Ruzzo W.L."/>
            <person name="Wloga D."/>
            <person name="Gaertig J."/>
            <person name="Frankel J."/>
            <person name="Tsao C.-C."/>
            <person name="Gorovsky M.A."/>
            <person name="Keeling P.J."/>
            <person name="Waller R.F."/>
            <person name="Patron N.J."/>
            <person name="Cherry J.M."/>
            <person name="Stover N.A."/>
            <person name="Krieger C.J."/>
            <person name="del Toro C."/>
            <person name="Ryder H.F."/>
            <person name="Williamson S.C."/>
            <person name="Barbeau R.A."/>
            <person name="Hamilton E.P."/>
            <person name="Orias E."/>
        </authorList>
    </citation>
    <scope>NUCLEOTIDE SEQUENCE [LARGE SCALE GENOMIC DNA]</scope>
    <source>
        <strain evidence="8">SB210</strain>
    </source>
</reference>
<feature type="transmembrane region" description="Helical" evidence="6">
    <location>
        <begin position="404"/>
        <end position="421"/>
    </location>
</feature>
<dbReference type="InParanoid" id="I7MJI7"/>
<feature type="transmembrane region" description="Helical" evidence="6">
    <location>
        <begin position="160"/>
        <end position="179"/>
    </location>
</feature>
<keyword evidence="4 6" id="KW-0472">Membrane</keyword>
<proteinExistence type="predicted"/>
<feature type="transmembrane region" description="Helical" evidence="6">
    <location>
        <begin position="279"/>
        <end position="298"/>
    </location>
</feature>
<gene>
    <name evidence="7" type="ORF">TTHERM_00190650</name>
</gene>
<evidence type="ECO:0000256" key="6">
    <source>
        <dbReference type="SAM" id="Phobius"/>
    </source>
</evidence>
<dbReference type="GeneID" id="7846724"/>
<keyword evidence="8" id="KW-1185">Reference proteome</keyword>
<organism evidence="7 8">
    <name type="scientific">Tetrahymena thermophila (strain SB210)</name>
    <dbReference type="NCBI Taxonomy" id="312017"/>
    <lineage>
        <taxon>Eukaryota</taxon>
        <taxon>Sar</taxon>
        <taxon>Alveolata</taxon>
        <taxon>Ciliophora</taxon>
        <taxon>Intramacronucleata</taxon>
        <taxon>Oligohymenophorea</taxon>
        <taxon>Hymenostomatida</taxon>
        <taxon>Tetrahymenina</taxon>
        <taxon>Tetrahymenidae</taxon>
        <taxon>Tetrahymena</taxon>
    </lineage>
</organism>
<feature type="transmembrane region" description="Helical" evidence="6">
    <location>
        <begin position="85"/>
        <end position="110"/>
    </location>
</feature>
<dbReference type="GO" id="GO:0022857">
    <property type="term" value="F:transmembrane transporter activity"/>
    <property type="evidence" value="ECO:0007669"/>
    <property type="project" value="InterPro"/>
</dbReference>
<keyword evidence="3 6" id="KW-1133">Transmembrane helix</keyword>
<name>I7MJI7_TETTS</name>
<accession>I7MJI7</accession>
<dbReference type="KEGG" id="tet:TTHERM_00190650"/>
<evidence type="ECO:0000313" key="7">
    <source>
        <dbReference type="EMBL" id="EAR96397.2"/>
    </source>
</evidence>
<dbReference type="SUPFAM" id="SSF103473">
    <property type="entry name" value="MFS general substrate transporter"/>
    <property type="match status" value="1"/>
</dbReference>
<dbReference type="eggNOG" id="KOG0255">
    <property type="taxonomic scope" value="Eukaryota"/>
</dbReference>
<dbReference type="InterPro" id="IPR005828">
    <property type="entry name" value="MFS_sugar_transport-like"/>
</dbReference>
<protein>
    <submittedName>
        <fullName evidence="7">MFS transporter</fullName>
    </submittedName>
</protein>
<dbReference type="Gene3D" id="1.20.1250.20">
    <property type="entry name" value="MFS general substrate transporter like domains"/>
    <property type="match status" value="1"/>
</dbReference>
<feature type="transmembrane region" description="Helical" evidence="6">
    <location>
        <begin position="494"/>
        <end position="519"/>
    </location>
</feature>
<feature type="transmembrane region" description="Helical" evidence="6">
    <location>
        <begin position="366"/>
        <end position="384"/>
    </location>
</feature>
<evidence type="ECO:0000256" key="1">
    <source>
        <dbReference type="ARBA" id="ARBA00004141"/>
    </source>
</evidence>